<proteinExistence type="predicted"/>
<organism evidence="2 3">
    <name type="scientific">Ramazzottius varieornatus</name>
    <name type="common">Water bear</name>
    <name type="synonym">Tardigrade</name>
    <dbReference type="NCBI Taxonomy" id="947166"/>
    <lineage>
        <taxon>Eukaryota</taxon>
        <taxon>Metazoa</taxon>
        <taxon>Ecdysozoa</taxon>
        <taxon>Tardigrada</taxon>
        <taxon>Eutardigrada</taxon>
        <taxon>Parachela</taxon>
        <taxon>Hypsibioidea</taxon>
        <taxon>Ramazzottiidae</taxon>
        <taxon>Ramazzottius</taxon>
    </lineage>
</organism>
<feature type="compositionally biased region" description="Basic and acidic residues" evidence="1">
    <location>
        <begin position="41"/>
        <end position="66"/>
    </location>
</feature>
<dbReference type="AlphaFoldDB" id="A0A1D1VGV3"/>
<name>A0A1D1VGV3_RAMVA</name>
<sequence length="85" mass="9607">MEDGWHLLSGATGPQQPNGVDFFMRRKVGVLDEEMFENRLLADDNDGVGERDEDHDHGDSHVFKLDFDDDDDDEDQEKDNGGAVK</sequence>
<protein>
    <submittedName>
        <fullName evidence="2">Uncharacterized protein</fullName>
    </submittedName>
</protein>
<dbReference type="Proteomes" id="UP000186922">
    <property type="component" value="Unassembled WGS sequence"/>
</dbReference>
<reference evidence="2 3" key="1">
    <citation type="journal article" date="2016" name="Nat. Commun.">
        <title>Extremotolerant tardigrade genome and improved radiotolerance of human cultured cells by tardigrade-unique protein.</title>
        <authorList>
            <person name="Hashimoto T."/>
            <person name="Horikawa D.D."/>
            <person name="Saito Y."/>
            <person name="Kuwahara H."/>
            <person name="Kozuka-Hata H."/>
            <person name="Shin-I T."/>
            <person name="Minakuchi Y."/>
            <person name="Ohishi K."/>
            <person name="Motoyama A."/>
            <person name="Aizu T."/>
            <person name="Enomoto A."/>
            <person name="Kondo K."/>
            <person name="Tanaka S."/>
            <person name="Hara Y."/>
            <person name="Koshikawa S."/>
            <person name="Sagara H."/>
            <person name="Miura T."/>
            <person name="Yokobori S."/>
            <person name="Miyagawa K."/>
            <person name="Suzuki Y."/>
            <person name="Kubo T."/>
            <person name="Oyama M."/>
            <person name="Kohara Y."/>
            <person name="Fujiyama A."/>
            <person name="Arakawa K."/>
            <person name="Katayama T."/>
            <person name="Toyoda A."/>
            <person name="Kunieda T."/>
        </authorList>
    </citation>
    <scope>NUCLEOTIDE SEQUENCE [LARGE SCALE GENOMIC DNA]</scope>
    <source>
        <strain evidence="2 3">YOKOZUNA-1</strain>
    </source>
</reference>
<dbReference type="EMBL" id="BDGG01000006">
    <property type="protein sequence ID" value="GAV00850.1"/>
    <property type="molecule type" value="Genomic_DNA"/>
</dbReference>
<feature type="region of interest" description="Disordered" evidence="1">
    <location>
        <begin position="1"/>
        <end position="20"/>
    </location>
</feature>
<feature type="region of interest" description="Disordered" evidence="1">
    <location>
        <begin position="41"/>
        <end position="85"/>
    </location>
</feature>
<evidence type="ECO:0000313" key="2">
    <source>
        <dbReference type="EMBL" id="GAV00850.1"/>
    </source>
</evidence>
<evidence type="ECO:0000256" key="1">
    <source>
        <dbReference type="SAM" id="MobiDB-lite"/>
    </source>
</evidence>
<keyword evidence="3" id="KW-1185">Reference proteome</keyword>
<feature type="compositionally biased region" description="Acidic residues" evidence="1">
    <location>
        <begin position="67"/>
        <end position="77"/>
    </location>
</feature>
<evidence type="ECO:0000313" key="3">
    <source>
        <dbReference type="Proteomes" id="UP000186922"/>
    </source>
</evidence>
<accession>A0A1D1VGV3</accession>
<comment type="caution">
    <text evidence="2">The sequence shown here is derived from an EMBL/GenBank/DDBJ whole genome shotgun (WGS) entry which is preliminary data.</text>
</comment>
<gene>
    <name evidence="2" type="primary">RvY_11642-1</name>
    <name evidence="2" type="synonym">RvY_11642.1</name>
    <name evidence="2" type="ORF">RvY_11642</name>
</gene>